<dbReference type="Pfam" id="PF16575">
    <property type="entry name" value="CLP1_P"/>
    <property type="match status" value="1"/>
</dbReference>
<evidence type="ECO:0000313" key="7">
    <source>
        <dbReference type="EMBL" id="CAG5086491.1"/>
    </source>
</evidence>
<sequence length="539" mass="61668">MKEEKMDTEISARREEVYAYETKLRKEAMKIDEISKVSGEGVVRELRRSITVRGFGKCRVVKGKVLCEGYEFDSDSEAFQIYAPTGHHAVEIFPLGSDATVEFFRGTRVKTFSELESGMFPVKDKVDGEEIISGLYQTREDGFVVPKELNGVISSIKDCHFRNIMIIGGKGSGKSSANRYACNMMLKKYGKVIWVECDPGQPEFDVPGFMSLTEVHLPRIGPSYCTLGQAYYKTRARTFLGDVSPGQNPRRYMQCVNFLQSQLKLHYRNSGLPVIYNGMGWIRALGLALTQDIIRDCNVELVYYLKANSSNDLPDGMDPQALLATRGYLSYPTPDDGRVKIVEDLSVTVKAAIDRKRITKGSQREWHARDKRDALYSIYFHRIFNDPDYMSPCRISLNDCVFNILNRNVRDIFALLKHSLVGLGRIERNYFPRLDRDGFRRISYDNGFESCYGFAWIMDVDLAKGEILIHSDLTLEELKELDINCFICANLSLPLDNFFEKEAQKAYPKTKPYLHMRNYDLATANKFKNTQVLKKKTEK</sequence>
<name>A0ABN7S1K8_OIKDI</name>
<proteinExistence type="inferred from homology"/>
<dbReference type="Gene3D" id="3.40.50.300">
    <property type="entry name" value="P-loop containing nucleotide triphosphate hydrolases"/>
    <property type="match status" value="1"/>
</dbReference>
<dbReference type="InterPro" id="IPR045116">
    <property type="entry name" value="Clp1/Grc3"/>
</dbReference>
<keyword evidence="3" id="KW-0547">Nucleotide-binding</keyword>
<evidence type="ECO:0000256" key="1">
    <source>
        <dbReference type="ARBA" id="ARBA00011003"/>
    </source>
</evidence>
<accession>A0ABN7S1K8</accession>
<dbReference type="PANTHER" id="PTHR12755:SF3">
    <property type="entry name" value="POLYNUCLEOTIDE 5'-HYDROXYL-KINASE NOL9"/>
    <property type="match status" value="1"/>
</dbReference>
<comment type="similarity">
    <text evidence="1">Belongs to the Clp1 family. NOL9/GRC3 subfamily.</text>
</comment>
<organism evidence="7 8">
    <name type="scientific">Oikopleura dioica</name>
    <name type="common">Tunicate</name>
    <dbReference type="NCBI Taxonomy" id="34765"/>
    <lineage>
        <taxon>Eukaryota</taxon>
        <taxon>Metazoa</taxon>
        <taxon>Chordata</taxon>
        <taxon>Tunicata</taxon>
        <taxon>Appendicularia</taxon>
        <taxon>Copelata</taxon>
        <taxon>Oikopleuridae</taxon>
        <taxon>Oikopleura</taxon>
    </lineage>
</organism>
<evidence type="ECO:0000256" key="3">
    <source>
        <dbReference type="ARBA" id="ARBA00022741"/>
    </source>
</evidence>
<dbReference type="EMBL" id="OU015568">
    <property type="protein sequence ID" value="CAG5086491.1"/>
    <property type="molecule type" value="Genomic_DNA"/>
</dbReference>
<evidence type="ECO:0000256" key="4">
    <source>
        <dbReference type="ARBA" id="ARBA00022777"/>
    </source>
</evidence>
<evidence type="ECO:0000256" key="2">
    <source>
        <dbReference type="ARBA" id="ARBA00022679"/>
    </source>
</evidence>
<evidence type="ECO:0000256" key="5">
    <source>
        <dbReference type="ARBA" id="ARBA00022840"/>
    </source>
</evidence>
<dbReference type="InterPro" id="IPR027417">
    <property type="entry name" value="P-loop_NTPase"/>
</dbReference>
<gene>
    <name evidence="7" type="ORF">OKIOD_LOCUS2787</name>
</gene>
<protein>
    <submittedName>
        <fullName evidence="7">Oidioi.mRNA.OKI2018_I69.PAR.g11229.t1.cds</fullName>
    </submittedName>
</protein>
<keyword evidence="5" id="KW-0067">ATP-binding</keyword>
<keyword evidence="8" id="KW-1185">Reference proteome</keyword>
<evidence type="ECO:0000259" key="6">
    <source>
        <dbReference type="Pfam" id="PF16575"/>
    </source>
</evidence>
<feature type="domain" description="Clp1 P-loop" evidence="6">
    <location>
        <begin position="168"/>
        <end position="312"/>
    </location>
</feature>
<reference evidence="7 8" key="1">
    <citation type="submission" date="2021-04" db="EMBL/GenBank/DDBJ databases">
        <authorList>
            <person name="Bliznina A."/>
        </authorList>
    </citation>
    <scope>NUCLEOTIDE SEQUENCE [LARGE SCALE GENOMIC DNA]</scope>
</reference>
<dbReference type="InterPro" id="IPR032319">
    <property type="entry name" value="CLP1_P"/>
</dbReference>
<keyword evidence="4" id="KW-0418">Kinase</keyword>
<evidence type="ECO:0000313" key="8">
    <source>
        <dbReference type="Proteomes" id="UP001158576"/>
    </source>
</evidence>
<dbReference type="PANTHER" id="PTHR12755">
    <property type="entry name" value="CLEAVAGE/POLYADENYLATION FACTOR IA SUBUNIT CLP1P"/>
    <property type="match status" value="1"/>
</dbReference>
<dbReference type="Proteomes" id="UP001158576">
    <property type="component" value="Chromosome PAR"/>
</dbReference>
<keyword evidence="2" id="KW-0808">Transferase</keyword>